<dbReference type="InterPro" id="IPR056284">
    <property type="entry name" value="AIR9-like_A9"/>
</dbReference>
<feature type="compositionally biased region" description="Polar residues" evidence="1">
    <location>
        <begin position="211"/>
        <end position="226"/>
    </location>
</feature>
<feature type="compositionally biased region" description="Polar residues" evidence="1">
    <location>
        <begin position="245"/>
        <end position="256"/>
    </location>
</feature>
<evidence type="ECO:0000259" key="2">
    <source>
        <dbReference type="Pfam" id="PF23080"/>
    </source>
</evidence>
<feature type="domain" description="DUF7046" evidence="2">
    <location>
        <begin position="406"/>
        <end position="471"/>
    </location>
</feature>
<dbReference type="FunFam" id="2.60.40.2700:FF:000001">
    <property type="entry name" value="Transmembrane protein"/>
    <property type="match status" value="1"/>
</dbReference>
<name>A0A8J5H4E3_ZINOF</name>
<evidence type="ECO:0000313" key="5">
    <source>
        <dbReference type="Proteomes" id="UP000734854"/>
    </source>
</evidence>
<dbReference type="GO" id="GO:0005886">
    <property type="term" value="C:plasma membrane"/>
    <property type="evidence" value="ECO:0007669"/>
    <property type="project" value="TreeGrafter"/>
</dbReference>
<feature type="region of interest" description="Disordered" evidence="1">
    <location>
        <begin position="157"/>
        <end position="260"/>
    </location>
</feature>
<reference evidence="4 5" key="1">
    <citation type="submission" date="2020-08" db="EMBL/GenBank/DDBJ databases">
        <title>Plant Genome Project.</title>
        <authorList>
            <person name="Zhang R.-G."/>
        </authorList>
    </citation>
    <scope>NUCLEOTIDE SEQUENCE [LARGE SCALE GENOMIC DNA]</scope>
    <source>
        <tissue evidence="4">Rhizome</tissue>
    </source>
</reference>
<dbReference type="EMBL" id="JACMSC010000007">
    <property type="protein sequence ID" value="KAG6516268.1"/>
    <property type="molecule type" value="Genomic_DNA"/>
</dbReference>
<dbReference type="InterPro" id="IPR055474">
    <property type="entry name" value="DUF7046"/>
</dbReference>
<dbReference type="Pfam" id="PF23197">
    <property type="entry name" value="IG_AIR9"/>
    <property type="match status" value="1"/>
</dbReference>
<dbReference type="PANTHER" id="PTHR31149">
    <property type="entry name" value="EXPRESSED PROTEIN"/>
    <property type="match status" value="1"/>
</dbReference>
<accession>A0A8J5H4E3</accession>
<evidence type="ECO:0000259" key="3">
    <source>
        <dbReference type="Pfam" id="PF23197"/>
    </source>
</evidence>
<dbReference type="Gene3D" id="3.30.420.40">
    <property type="match status" value="1"/>
</dbReference>
<dbReference type="Pfam" id="PF23080">
    <property type="entry name" value="DUF7046"/>
    <property type="match status" value="1"/>
</dbReference>
<feature type="domain" description="AIR9-like A9" evidence="3">
    <location>
        <begin position="290"/>
        <end position="370"/>
    </location>
</feature>
<evidence type="ECO:0000313" key="4">
    <source>
        <dbReference type="EMBL" id="KAG6516268.1"/>
    </source>
</evidence>
<protein>
    <submittedName>
        <fullName evidence="4">Uncharacterized protein</fullName>
    </submittedName>
</protein>
<organism evidence="4 5">
    <name type="scientific">Zingiber officinale</name>
    <name type="common">Ginger</name>
    <name type="synonym">Amomum zingiber</name>
    <dbReference type="NCBI Taxonomy" id="94328"/>
    <lineage>
        <taxon>Eukaryota</taxon>
        <taxon>Viridiplantae</taxon>
        <taxon>Streptophyta</taxon>
        <taxon>Embryophyta</taxon>
        <taxon>Tracheophyta</taxon>
        <taxon>Spermatophyta</taxon>
        <taxon>Magnoliopsida</taxon>
        <taxon>Liliopsida</taxon>
        <taxon>Zingiberales</taxon>
        <taxon>Zingiberaceae</taxon>
        <taxon>Zingiber</taxon>
    </lineage>
</organism>
<feature type="compositionally biased region" description="Polar residues" evidence="1">
    <location>
        <begin position="190"/>
        <end position="202"/>
    </location>
</feature>
<dbReference type="Proteomes" id="UP000734854">
    <property type="component" value="Unassembled WGS sequence"/>
</dbReference>
<dbReference type="Gene3D" id="2.60.40.2700">
    <property type="match status" value="1"/>
</dbReference>
<dbReference type="AlphaFoldDB" id="A0A8J5H4E3"/>
<keyword evidence="5" id="KW-1185">Reference proteome</keyword>
<sequence length="472" mass="53378">MEPVEKYLRDAKMAKNRVHDVVPIERSMRILKVQHQIIDFADLIPDELPPRYFQDYNYDTDTDECVHLKFKLKSNKFVGHKKIEKPKEARRLNKEPNAKACFTAIAIIVDWWLVSYEEGKQLGKERSLEIVPQPTYPHAQSPISSNFQAKHVWETVGDQKQQHGPSSVPSKNLDQDIPESTPSMRDYRTSQDASVQINQGETHTAHHSVESKNQSSFKDLLRSSQTDDSETIAHAGKEPSVHCASGNSPYTTTGQDEPNAYSYLPTVLEEPSSRNSFSEADDDPLPAIDGLRISGDAYPGRELHASGYSINGTTSCNFEWVRYLEDGSVKYIEGAKQPDYLVTADDVDAYLAIEVQPLDDRKRKGELVKVFANDQRKITCDPEMQEKIKRTLSSGHATYDVSLSTRYLDIWETAILTIKKEGYNIKCIGPRGVVTEKFQKNTTISIPYGHPTEFLIQEASGEYLLRTEESSV</sequence>
<comment type="caution">
    <text evidence="4">The sequence shown here is derived from an EMBL/GenBank/DDBJ whole genome shotgun (WGS) entry which is preliminary data.</text>
</comment>
<feature type="compositionally biased region" description="Polar residues" evidence="1">
    <location>
        <begin position="158"/>
        <end position="183"/>
    </location>
</feature>
<gene>
    <name evidence="4" type="ORF">ZIOFF_026723</name>
</gene>
<evidence type="ECO:0000256" key="1">
    <source>
        <dbReference type="SAM" id="MobiDB-lite"/>
    </source>
</evidence>
<dbReference type="PANTHER" id="PTHR31149:SF10">
    <property type="entry name" value="OS05G0100900 PROTEIN"/>
    <property type="match status" value="1"/>
</dbReference>
<proteinExistence type="predicted"/>